<proteinExistence type="predicted"/>
<accession>A0A0B6CSS4</accession>
<gene>
    <name evidence="1" type="ORF">LA55_946</name>
</gene>
<reference evidence="1 2" key="1">
    <citation type="journal article" date="2015" name="Genome Announc.">
        <title>Genome sequencing of 18 francisella strains to aid in assay development and testing.</title>
        <authorList>
            <person name="Johnson S.L."/>
            <person name="Daligault H.E."/>
            <person name="Davenport K.W."/>
            <person name="Coyne S.R."/>
            <person name="Frey K.G."/>
            <person name="Koroleva G.I."/>
            <person name="Broomall S.M."/>
            <person name="Bishop-Lilly K.A."/>
            <person name="Bruce D.C."/>
            <person name="Chertkov O."/>
            <person name="Freitas T."/>
            <person name="Jaissle J."/>
            <person name="Ladner J.T."/>
            <person name="Rosenzweig C.N."/>
            <person name="Gibbons H.S."/>
            <person name="Palacios G.F."/>
            <person name="Redden C.L."/>
            <person name="Xu Y."/>
            <person name="Minogue T.D."/>
            <person name="Chain P.S."/>
        </authorList>
    </citation>
    <scope>NUCLEOTIDE SEQUENCE [LARGE SCALE GENOMIC DNA]</scope>
    <source>
        <strain evidence="1 2">GA01-2794</strain>
    </source>
</reference>
<dbReference type="AlphaFoldDB" id="A0A0B6CSS4"/>
<dbReference type="RefSeq" id="WP_044526114.1">
    <property type="nucleotide sequence ID" value="NZ_CP009440.1"/>
</dbReference>
<sequence length="267" mass="31059">MNTDKFTTIDEEYQSLLNIFAQPNISINYDKEKGFDISIKPATQLQSIDELEYAVYLITKVKFYKVGDIFDEYSLAYKLSTNEIEVRYIETDRLDSIIIDIDKKSYDRSLGDMLKTTAIWLDPRMKLYNLINKVDLKDGIYEEGNWFSDSELFGIYVKARVKVDEHDKDGNVTKSYTIPNNSGINIVETIPEQTDYDKLIIKDEAYTTEQKMVTLYGDLSRQRFKDKINSLITEESIQNTANLGVYDSMNHKVEKDFRNSRGVSGRW</sequence>
<dbReference type="EMBL" id="CP009440">
    <property type="protein sequence ID" value="AJI53529.1"/>
    <property type="molecule type" value="Genomic_DNA"/>
</dbReference>
<protein>
    <submittedName>
        <fullName evidence="1">Uncharacterized protein</fullName>
    </submittedName>
</protein>
<evidence type="ECO:0000313" key="2">
    <source>
        <dbReference type="Proteomes" id="UP000031830"/>
    </source>
</evidence>
<organism evidence="1 2">
    <name type="scientific">Francisella philomiragia</name>
    <dbReference type="NCBI Taxonomy" id="28110"/>
    <lineage>
        <taxon>Bacteria</taxon>
        <taxon>Pseudomonadati</taxon>
        <taxon>Pseudomonadota</taxon>
        <taxon>Gammaproteobacteria</taxon>
        <taxon>Thiotrichales</taxon>
        <taxon>Francisellaceae</taxon>
        <taxon>Francisella</taxon>
    </lineage>
</organism>
<dbReference type="Proteomes" id="UP000031830">
    <property type="component" value="Chromosome"/>
</dbReference>
<dbReference type="KEGG" id="fpz:LA55_946"/>
<evidence type="ECO:0000313" key="1">
    <source>
        <dbReference type="EMBL" id="AJI53529.1"/>
    </source>
</evidence>
<name>A0A0B6CSS4_9GAMM</name>